<sequence length="240" mass="24739">MSFPRLYIFHANVERISVSIILTSASLVLCTQLNSFVMPFTAITTLFFILVAGHAVRAALTPINAGVTRTLTARQSKVTFPTVCNTECRALIQAINCGSGNPCDCAIIEAAAKGCQACLVQQQAFENNESAINPSAAAAKIASEPQTTLTVPDGTQYQQCANVGSSGLTTNQNNNGNPVPASKSNGGGTSNGNTNSGGNTGGLGLTTKTSYGTVTADSLAYRAGLLMWICGVVVGSVLLL</sequence>
<dbReference type="EMBL" id="KL142414">
    <property type="protein sequence ID" value="KDR67531.1"/>
    <property type="molecule type" value="Genomic_DNA"/>
</dbReference>
<organism evidence="3 4">
    <name type="scientific">Galerina marginata (strain CBS 339.88)</name>
    <dbReference type="NCBI Taxonomy" id="685588"/>
    <lineage>
        <taxon>Eukaryota</taxon>
        <taxon>Fungi</taxon>
        <taxon>Dikarya</taxon>
        <taxon>Basidiomycota</taxon>
        <taxon>Agaricomycotina</taxon>
        <taxon>Agaricomycetes</taxon>
        <taxon>Agaricomycetidae</taxon>
        <taxon>Agaricales</taxon>
        <taxon>Agaricineae</taxon>
        <taxon>Strophariaceae</taxon>
        <taxon>Galerina</taxon>
    </lineage>
</organism>
<dbReference type="Proteomes" id="UP000027222">
    <property type="component" value="Unassembled WGS sequence"/>
</dbReference>
<protein>
    <submittedName>
        <fullName evidence="3">Uncharacterized protein</fullName>
    </submittedName>
</protein>
<evidence type="ECO:0000313" key="3">
    <source>
        <dbReference type="EMBL" id="KDR67531.1"/>
    </source>
</evidence>
<evidence type="ECO:0000256" key="2">
    <source>
        <dbReference type="SAM" id="Phobius"/>
    </source>
</evidence>
<keyword evidence="4" id="KW-1185">Reference proteome</keyword>
<keyword evidence="2" id="KW-0812">Transmembrane</keyword>
<proteinExistence type="predicted"/>
<reference evidence="4" key="1">
    <citation type="journal article" date="2014" name="Proc. Natl. Acad. Sci. U.S.A.">
        <title>Extensive sampling of basidiomycete genomes demonstrates inadequacy of the white-rot/brown-rot paradigm for wood decay fungi.</title>
        <authorList>
            <person name="Riley R."/>
            <person name="Salamov A.A."/>
            <person name="Brown D.W."/>
            <person name="Nagy L.G."/>
            <person name="Floudas D."/>
            <person name="Held B.W."/>
            <person name="Levasseur A."/>
            <person name="Lombard V."/>
            <person name="Morin E."/>
            <person name="Otillar R."/>
            <person name="Lindquist E.A."/>
            <person name="Sun H."/>
            <person name="LaButti K.M."/>
            <person name="Schmutz J."/>
            <person name="Jabbour D."/>
            <person name="Luo H."/>
            <person name="Baker S.E."/>
            <person name="Pisabarro A.G."/>
            <person name="Walton J.D."/>
            <person name="Blanchette R.A."/>
            <person name="Henrissat B."/>
            <person name="Martin F."/>
            <person name="Cullen D."/>
            <person name="Hibbett D.S."/>
            <person name="Grigoriev I.V."/>
        </authorList>
    </citation>
    <scope>NUCLEOTIDE SEQUENCE [LARGE SCALE GENOMIC DNA]</scope>
    <source>
        <strain evidence="4">CBS 339.88</strain>
    </source>
</reference>
<name>A0A067S9L4_GALM3</name>
<feature type="transmembrane region" description="Helical" evidence="2">
    <location>
        <begin position="219"/>
        <end position="239"/>
    </location>
</feature>
<keyword evidence="2" id="KW-1133">Transmembrane helix</keyword>
<keyword evidence="2" id="KW-0472">Membrane</keyword>
<gene>
    <name evidence="3" type="ORF">GALMADRAFT_147076</name>
</gene>
<dbReference type="HOGENOM" id="CLU_1156461_0_0_1"/>
<accession>A0A067S9L4</accession>
<feature type="compositionally biased region" description="Polar residues" evidence="1">
    <location>
        <begin position="168"/>
        <end position="177"/>
    </location>
</feature>
<evidence type="ECO:0000313" key="4">
    <source>
        <dbReference type="Proteomes" id="UP000027222"/>
    </source>
</evidence>
<evidence type="ECO:0000256" key="1">
    <source>
        <dbReference type="SAM" id="MobiDB-lite"/>
    </source>
</evidence>
<dbReference type="AlphaFoldDB" id="A0A067S9L4"/>
<feature type="region of interest" description="Disordered" evidence="1">
    <location>
        <begin position="168"/>
        <end position="201"/>
    </location>
</feature>
<feature type="transmembrane region" description="Helical" evidence="2">
    <location>
        <begin position="40"/>
        <end position="60"/>
    </location>
</feature>